<dbReference type="InterPro" id="IPR028994">
    <property type="entry name" value="Integrin_alpha_N"/>
</dbReference>
<dbReference type="InterPro" id="IPR027589">
    <property type="entry name" value="Choice_anch_B"/>
</dbReference>
<feature type="non-terminal residue" evidence="1">
    <location>
        <position position="513"/>
    </location>
</feature>
<dbReference type="GO" id="GO:0005576">
    <property type="term" value="C:extracellular region"/>
    <property type="evidence" value="ECO:0007669"/>
    <property type="project" value="TreeGrafter"/>
</dbReference>
<dbReference type="PANTHER" id="PTHR38787:SF3">
    <property type="entry name" value="REGULATORY P DOMAIN-CONTAINING PROTEIN"/>
    <property type="match status" value="1"/>
</dbReference>
<dbReference type="NCBIfam" id="TIGR04312">
    <property type="entry name" value="choice_anch_B"/>
    <property type="match status" value="1"/>
</dbReference>
<feature type="non-terminal residue" evidence="1">
    <location>
        <position position="1"/>
    </location>
</feature>
<gene>
    <name evidence="1" type="ORF">METZ01_LOCUS219745</name>
</gene>
<dbReference type="SMART" id="SM00191">
    <property type="entry name" value="Int_alpha"/>
    <property type="match status" value="2"/>
</dbReference>
<dbReference type="PANTHER" id="PTHR38787">
    <property type="entry name" value="REGULATORY P DOMAIN-CONTAINING PROTEIN"/>
    <property type="match status" value="1"/>
</dbReference>
<dbReference type="Gene3D" id="2.130.10.130">
    <property type="entry name" value="Integrin alpha, N-terminal"/>
    <property type="match status" value="1"/>
</dbReference>
<dbReference type="SUPFAM" id="SSF69318">
    <property type="entry name" value="Integrin alpha N-terminal domain"/>
    <property type="match status" value="1"/>
</dbReference>
<proteinExistence type="predicted"/>
<evidence type="ECO:0008006" key="2">
    <source>
        <dbReference type="Google" id="ProtNLM"/>
    </source>
</evidence>
<dbReference type="EMBL" id="UINC01052040">
    <property type="protein sequence ID" value="SVB66891.1"/>
    <property type="molecule type" value="Genomic_DNA"/>
</dbReference>
<dbReference type="AlphaFoldDB" id="A0A382FY80"/>
<evidence type="ECO:0000313" key="1">
    <source>
        <dbReference type="EMBL" id="SVB66891.1"/>
    </source>
</evidence>
<accession>A0A382FY80</accession>
<name>A0A382FY80_9ZZZZ</name>
<reference evidence="1" key="1">
    <citation type="submission" date="2018-05" db="EMBL/GenBank/DDBJ databases">
        <authorList>
            <person name="Lanie J.A."/>
            <person name="Ng W.-L."/>
            <person name="Kazmierczak K.M."/>
            <person name="Andrzejewski T.M."/>
            <person name="Davidsen T.M."/>
            <person name="Wayne K.J."/>
            <person name="Tettelin H."/>
            <person name="Glass J.I."/>
            <person name="Rusch D."/>
            <person name="Podicherti R."/>
            <person name="Tsui H.-C.T."/>
            <person name="Winkler M.E."/>
        </authorList>
    </citation>
    <scope>NUCLEOTIDE SEQUENCE</scope>
</reference>
<organism evidence="1">
    <name type="scientific">marine metagenome</name>
    <dbReference type="NCBI Taxonomy" id="408172"/>
    <lineage>
        <taxon>unclassified sequences</taxon>
        <taxon>metagenomes</taxon>
        <taxon>ecological metagenomes</taxon>
    </lineage>
</organism>
<sequence length="513" mass="55408">AYVFELERNSFVERAQVDLDENGPGMFGYALVLDSDEAFIGAPLGNEMAGAVYRFTRDRSEVWSEAERLTAASPVPGSGFGMAVASTGFDVLVGAPLAGTAHVIRQSGDNWRELQILTTESPNSFMGVALAAEEDVAVVGLPGADFFEGVGGIYQRNDSLGEWTEAGSILDVASGMKSILGSPIECEAGEVEGFSCSDIDLISFLSVQDLGGGRGMMVNDIWGWTDPDTGVEYALVGRMDAMTFVDLRDPANPRYLGELPLTEGATRNLWRDVKVYADHAFIVADGAGAHGIQIFDLTQLRDIRDPPVMFEETAHYDGIFSAHNIVINEDTGFAYVVGSSMGGETCGGGLHMIDVRDPTNAAFAGCFSDPATGNAGTGYTHDAQCLTYAGPDDQYRDREICFGSNETALSIADVTDKTNPLAISSASYPNPAYVHQGWISDDHRFFFVNDEGDEIAGTAPRTRTLVWDIEDLDDPVLTREHFGETSASDHNLYVRGQFMYQSNYVSGLRVLDI</sequence>
<protein>
    <recommendedName>
        <fullName evidence="2">Choice-of-anchor B family protein</fullName>
    </recommendedName>
</protein>
<dbReference type="InterPro" id="IPR013519">
    <property type="entry name" value="Int_alpha_beta-p"/>
</dbReference>